<reference evidence="1" key="1">
    <citation type="submission" date="2024-02" db="EMBL/GenBank/DDBJ databases">
        <title>Metagenome Assembled Genome of Zalaria obscura JY119.</title>
        <authorList>
            <person name="Vighnesh L."/>
            <person name="Jagadeeshwari U."/>
            <person name="Venkata Ramana C."/>
            <person name="Sasikala C."/>
        </authorList>
    </citation>
    <scope>NUCLEOTIDE SEQUENCE</scope>
    <source>
        <strain evidence="1">JY119</strain>
    </source>
</reference>
<evidence type="ECO:0000313" key="1">
    <source>
        <dbReference type="EMBL" id="KAK8205502.1"/>
    </source>
</evidence>
<evidence type="ECO:0000313" key="2">
    <source>
        <dbReference type="Proteomes" id="UP001320706"/>
    </source>
</evidence>
<dbReference type="EMBL" id="JAMKPW020000024">
    <property type="protein sequence ID" value="KAK8205502.1"/>
    <property type="molecule type" value="Genomic_DNA"/>
</dbReference>
<keyword evidence="2" id="KW-1185">Reference proteome</keyword>
<organism evidence="1 2">
    <name type="scientific">Zalaria obscura</name>
    <dbReference type="NCBI Taxonomy" id="2024903"/>
    <lineage>
        <taxon>Eukaryota</taxon>
        <taxon>Fungi</taxon>
        <taxon>Dikarya</taxon>
        <taxon>Ascomycota</taxon>
        <taxon>Pezizomycotina</taxon>
        <taxon>Dothideomycetes</taxon>
        <taxon>Dothideomycetidae</taxon>
        <taxon>Dothideales</taxon>
        <taxon>Zalariaceae</taxon>
        <taxon>Zalaria</taxon>
    </lineage>
</organism>
<dbReference type="Proteomes" id="UP001320706">
    <property type="component" value="Unassembled WGS sequence"/>
</dbReference>
<gene>
    <name evidence="1" type="ORF">M8818_004871</name>
</gene>
<sequence>MPIATTFFFETEHHGDAIHVRSIHCDSVARVFHCSRRTSAILEPTGQIPWTKIGCSDILARYEIYYDIVQDGQYVFKIKNLHAKYGPVIRINPHELHIADPDFYSTIYSAGPRRKWAYHTDQFGTDYGAVVVTQSAALHSIRRKPLEPFFSPMKVKRLESMIRSKIERLCERIDEGKVGKREFPVKYAMLCLTTDIVTEYCFRRSYNYLSREDFFPQWNDIFSALGHTATFLRQAPWLAVLLEDMPLWVTKILSPGVYAIETIRRDARASVEDIVRQKDKGDKQYLDAKAHPTVFHELLESNLPPAEKTITRLQYEGFQFLGAGSETSATVLAMTIFYVLTDASIEGKLRTELEEAMPNSEILARLQVLEKLPYLNGLVKEGLRLSHGAIGRMQRTAESDLVFREWIIPAGTPCATSALVVHSDPSIWPEPEKFCPERWVEPAERDRLGKYIVAFTKGSRSCLGIHLAYAELYMTIAAVFRRYRFRSEITDTKQLRAVVADHFVPVFATPAKDMRVWVE</sequence>
<proteinExistence type="predicted"/>
<name>A0ACC3SAW0_9PEZI</name>
<comment type="caution">
    <text evidence="1">The sequence shown here is derived from an EMBL/GenBank/DDBJ whole genome shotgun (WGS) entry which is preliminary data.</text>
</comment>
<protein>
    <submittedName>
        <fullName evidence="1">Uncharacterized protein</fullName>
    </submittedName>
</protein>
<accession>A0ACC3SAW0</accession>